<dbReference type="OrthoDB" id="40579at2759"/>
<feature type="binding site" evidence="8">
    <location>
        <position position="6"/>
    </location>
    <ligand>
        <name>Zn(2+)</name>
        <dbReference type="ChEBI" id="CHEBI:29105"/>
    </ligand>
</feature>
<evidence type="ECO:0000256" key="7">
    <source>
        <dbReference type="PROSITE-ProRule" id="PRU00042"/>
    </source>
</evidence>
<feature type="domain" description="C2H2-type" evidence="9">
    <location>
        <begin position="377"/>
        <end position="405"/>
    </location>
</feature>
<feature type="domain" description="C2H2-type" evidence="9">
    <location>
        <begin position="207"/>
        <end position="234"/>
    </location>
</feature>
<dbReference type="GO" id="GO:0045893">
    <property type="term" value="P:positive regulation of DNA-templated transcription"/>
    <property type="evidence" value="ECO:0007669"/>
    <property type="project" value="UniProtKB-ARBA"/>
</dbReference>
<dbReference type="Proteomes" id="UP000504629">
    <property type="component" value="Unplaced"/>
</dbReference>
<organism evidence="11 12">
    <name type="scientific">Bombyx mandarina</name>
    <name type="common">Wild silk moth</name>
    <name type="synonym">Wild silkworm</name>
    <dbReference type="NCBI Taxonomy" id="7092"/>
    <lineage>
        <taxon>Eukaryota</taxon>
        <taxon>Metazoa</taxon>
        <taxon>Ecdysozoa</taxon>
        <taxon>Arthropoda</taxon>
        <taxon>Hexapoda</taxon>
        <taxon>Insecta</taxon>
        <taxon>Pterygota</taxon>
        <taxon>Neoptera</taxon>
        <taxon>Endopterygota</taxon>
        <taxon>Lepidoptera</taxon>
        <taxon>Glossata</taxon>
        <taxon>Ditrysia</taxon>
        <taxon>Bombycoidea</taxon>
        <taxon>Bombycidae</taxon>
        <taxon>Bombycinae</taxon>
        <taxon>Bombyx</taxon>
    </lineage>
</organism>
<evidence type="ECO:0000256" key="8">
    <source>
        <dbReference type="PROSITE-ProRule" id="PRU01263"/>
    </source>
</evidence>
<dbReference type="RefSeq" id="XP_028039617.1">
    <property type="nucleotide sequence ID" value="XM_028183816.1"/>
</dbReference>
<name>A0A6J2KFA9_BOMMA</name>
<keyword evidence="4 7" id="KW-0863">Zinc-finger</keyword>
<dbReference type="GO" id="GO:0008270">
    <property type="term" value="F:zinc ion binding"/>
    <property type="evidence" value="ECO:0007669"/>
    <property type="project" value="UniProtKB-UniRule"/>
</dbReference>
<evidence type="ECO:0000313" key="11">
    <source>
        <dbReference type="Proteomes" id="UP000504629"/>
    </source>
</evidence>
<dbReference type="SUPFAM" id="SSF57667">
    <property type="entry name" value="beta-beta-alpha zinc fingers"/>
    <property type="match status" value="7"/>
</dbReference>
<dbReference type="SMART" id="SM00868">
    <property type="entry name" value="zf-AD"/>
    <property type="match status" value="1"/>
</dbReference>
<keyword evidence="3" id="KW-0677">Repeat</keyword>
<feature type="domain" description="C2H2-type" evidence="9">
    <location>
        <begin position="459"/>
        <end position="489"/>
    </location>
</feature>
<feature type="domain" description="C2H2-type" evidence="9">
    <location>
        <begin position="293"/>
        <end position="320"/>
    </location>
</feature>
<reference evidence="12" key="1">
    <citation type="submission" date="2025-08" db="UniProtKB">
        <authorList>
            <consortium name="RefSeq"/>
        </authorList>
    </citation>
    <scope>IDENTIFICATION</scope>
    <source>
        <tissue evidence="12">Silk gland</tissue>
    </source>
</reference>
<proteinExistence type="predicted"/>
<dbReference type="AlphaFoldDB" id="A0A6J2KFA9"/>
<keyword evidence="5 8" id="KW-0862">Zinc</keyword>
<evidence type="ECO:0000256" key="5">
    <source>
        <dbReference type="ARBA" id="ARBA00022833"/>
    </source>
</evidence>
<feature type="domain" description="C2H2-type" evidence="9">
    <location>
        <begin position="321"/>
        <end position="348"/>
    </location>
</feature>
<accession>A0A6J2KFA9</accession>
<dbReference type="Gene3D" id="3.30.160.60">
    <property type="entry name" value="Classic Zinc Finger"/>
    <property type="match status" value="11"/>
</dbReference>
<evidence type="ECO:0000256" key="6">
    <source>
        <dbReference type="ARBA" id="ARBA00023242"/>
    </source>
</evidence>
<dbReference type="InterPro" id="IPR036236">
    <property type="entry name" value="Znf_C2H2_sf"/>
</dbReference>
<feature type="domain" description="C2H2-type" evidence="9">
    <location>
        <begin position="265"/>
        <end position="292"/>
    </location>
</feature>
<dbReference type="Pfam" id="PF00096">
    <property type="entry name" value="zf-C2H2"/>
    <property type="match status" value="6"/>
</dbReference>
<feature type="binding site" evidence="8">
    <location>
        <position position="9"/>
    </location>
    <ligand>
        <name>Zn(2+)</name>
        <dbReference type="ChEBI" id="CHEBI:29105"/>
    </ligand>
</feature>
<evidence type="ECO:0000259" key="10">
    <source>
        <dbReference type="PROSITE" id="PS51915"/>
    </source>
</evidence>
<dbReference type="PROSITE" id="PS00028">
    <property type="entry name" value="ZINC_FINGER_C2H2_1"/>
    <property type="match status" value="11"/>
</dbReference>
<dbReference type="PANTHER" id="PTHR24394:SF29">
    <property type="entry name" value="MYONEURIN"/>
    <property type="match status" value="1"/>
</dbReference>
<evidence type="ECO:0000256" key="1">
    <source>
        <dbReference type="ARBA" id="ARBA00004123"/>
    </source>
</evidence>
<protein>
    <submittedName>
        <fullName evidence="12">Zinc finger protein OZF-like</fullName>
    </submittedName>
</protein>
<keyword evidence="2 8" id="KW-0479">Metal-binding</keyword>
<dbReference type="GO" id="GO:0000981">
    <property type="term" value="F:DNA-binding transcription factor activity, RNA polymerase II-specific"/>
    <property type="evidence" value="ECO:0007669"/>
    <property type="project" value="TreeGrafter"/>
</dbReference>
<feature type="binding site" evidence="8">
    <location>
        <position position="54"/>
    </location>
    <ligand>
        <name>Zn(2+)</name>
        <dbReference type="ChEBI" id="CHEBI:29105"/>
    </ligand>
</feature>
<feature type="domain" description="C2H2-type" evidence="9">
    <location>
        <begin position="163"/>
        <end position="191"/>
    </location>
</feature>
<feature type="domain" description="C2H2-type" evidence="9">
    <location>
        <begin position="430"/>
        <end position="458"/>
    </location>
</feature>
<dbReference type="PANTHER" id="PTHR24394">
    <property type="entry name" value="ZINC FINGER PROTEIN"/>
    <property type="match status" value="1"/>
</dbReference>
<dbReference type="FunFam" id="3.30.160.60:FF:000446">
    <property type="entry name" value="Zinc finger protein"/>
    <property type="match status" value="1"/>
</dbReference>
<keyword evidence="11" id="KW-1185">Reference proteome</keyword>
<dbReference type="Pfam" id="PF07776">
    <property type="entry name" value="zf-AD"/>
    <property type="match status" value="1"/>
</dbReference>
<feature type="binding site" evidence="8">
    <location>
        <position position="51"/>
    </location>
    <ligand>
        <name>Zn(2+)</name>
        <dbReference type="ChEBI" id="CHEBI:29105"/>
    </ligand>
</feature>
<feature type="domain" description="C2H2-type" evidence="9">
    <location>
        <begin position="490"/>
        <end position="518"/>
    </location>
</feature>
<dbReference type="Gene3D" id="3.40.1800.20">
    <property type="match status" value="1"/>
</dbReference>
<dbReference type="GO" id="GO:0005634">
    <property type="term" value="C:nucleus"/>
    <property type="evidence" value="ECO:0007669"/>
    <property type="project" value="UniProtKB-SubCell"/>
</dbReference>
<gene>
    <name evidence="12" type="primary">LOC114250074</name>
</gene>
<dbReference type="PROSITE" id="PS50157">
    <property type="entry name" value="ZINC_FINGER_C2H2_2"/>
    <property type="match status" value="12"/>
</dbReference>
<dbReference type="PROSITE" id="PS51915">
    <property type="entry name" value="ZAD"/>
    <property type="match status" value="1"/>
</dbReference>
<evidence type="ECO:0000256" key="3">
    <source>
        <dbReference type="ARBA" id="ARBA00022737"/>
    </source>
</evidence>
<dbReference type="GO" id="GO:0005694">
    <property type="term" value="C:chromosome"/>
    <property type="evidence" value="ECO:0007669"/>
    <property type="project" value="UniProtKB-ARBA"/>
</dbReference>
<dbReference type="FunFam" id="3.30.160.60:FF:000100">
    <property type="entry name" value="Zinc finger 45-like"/>
    <property type="match status" value="2"/>
</dbReference>
<dbReference type="InterPro" id="IPR012934">
    <property type="entry name" value="Znf_AD"/>
</dbReference>
<evidence type="ECO:0000256" key="4">
    <source>
        <dbReference type="ARBA" id="ARBA00022771"/>
    </source>
</evidence>
<dbReference type="KEGG" id="bman:114250074"/>
<dbReference type="SUPFAM" id="SSF57716">
    <property type="entry name" value="Glucocorticoid receptor-like (DNA-binding domain)"/>
    <property type="match status" value="1"/>
</dbReference>
<feature type="domain" description="C2H2-type" evidence="9">
    <location>
        <begin position="349"/>
        <end position="376"/>
    </location>
</feature>
<dbReference type="FunFam" id="3.30.160.60:FF:002343">
    <property type="entry name" value="Zinc finger protein 33A"/>
    <property type="match status" value="1"/>
</dbReference>
<keyword evidence="6" id="KW-0539">Nucleus</keyword>
<evidence type="ECO:0000256" key="2">
    <source>
        <dbReference type="ARBA" id="ARBA00022723"/>
    </source>
</evidence>
<feature type="domain" description="ZAD" evidence="10">
    <location>
        <begin position="4"/>
        <end position="78"/>
    </location>
</feature>
<dbReference type="GeneID" id="114250074"/>
<dbReference type="InterPro" id="IPR013087">
    <property type="entry name" value="Znf_C2H2_type"/>
</dbReference>
<dbReference type="GO" id="GO:0043565">
    <property type="term" value="F:sequence-specific DNA binding"/>
    <property type="evidence" value="ECO:0007669"/>
    <property type="project" value="UniProtKB-ARBA"/>
</dbReference>
<sequence>MESKICRLCLVQPGNINLFETHEDNVQYCKKIMHCANIHIAEDDGLPDFMCEECLVKLSVAFDFITKCQASDKALRSVSLNYKPEKDDVKSEYIEIKEEPEIKSETEFLDGDDHQYEDLQGKPRKSSRTKSRGPRICAICGYRAACQSAYKDHMRSHSKIKLFECEICHKHLSGKYTLRKHKESRHGMEVVRKFKKEARNKTINGPVQCVVCGQILPSSSALEIHNTIHTGEKPYQCDVCNRSFRLKGCLKRHIETNHLEREKTFVCETCGNSFYRKADIIIHIRSHTQEKPYECKLCHSKFSQLSSLIRHKRTHSGEKTHSCSTCNKQFYDKYAVRRHMLSHSDERKHKCHLCDKLFKTKSARNLHLSLHTNETRFICSFCGMMFSLKGNLKTHMIRKHSEKAGECKVCMKEFPNLAEHLRKHTGEKPYVCRTCNQAFATQRSLSFHTMYKHERADKYRCTVGECSKAFPMMKLLETHLYKYHTDTMPFMCSHCPRRFYRRSDLTRHLKGSHLDSDKLKVKPELILTIVNI</sequence>
<dbReference type="FunFam" id="3.30.160.60:FF:001732">
    <property type="entry name" value="Zgc:162936"/>
    <property type="match status" value="1"/>
</dbReference>
<comment type="subcellular location">
    <subcellularLocation>
        <location evidence="1">Nucleus</location>
    </subcellularLocation>
</comment>
<evidence type="ECO:0000259" key="9">
    <source>
        <dbReference type="PROSITE" id="PS50157"/>
    </source>
</evidence>
<evidence type="ECO:0000313" key="12">
    <source>
        <dbReference type="RefSeq" id="XP_028039617.1"/>
    </source>
</evidence>
<dbReference type="SMART" id="SM00355">
    <property type="entry name" value="ZnF_C2H2"/>
    <property type="match status" value="13"/>
</dbReference>
<feature type="domain" description="C2H2-type" evidence="9">
    <location>
        <begin position="402"/>
        <end position="429"/>
    </location>
</feature>
<feature type="domain" description="C2H2-type" evidence="9">
    <location>
        <begin position="235"/>
        <end position="263"/>
    </location>
</feature>